<evidence type="ECO:0000256" key="1">
    <source>
        <dbReference type="SAM" id="MobiDB-lite"/>
    </source>
</evidence>
<dbReference type="InterPro" id="IPR011990">
    <property type="entry name" value="TPR-like_helical_dom_sf"/>
</dbReference>
<feature type="region of interest" description="Disordered" evidence="1">
    <location>
        <begin position="123"/>
        <end position="142"/>
    </location>
</feature>
<feature type="region of interest" description="Disordered" evidence="1">
    <location>
        <begin position="1"/>
        <end position="53"/>
    </location>
</feature>
<dbReference type="PROSITE" id="PS50005">
    <property type="entry name" value="TPR"/>
    <property type="match status" value="1"/>
</dbReference>
<dbReference type="EMBL" id="CABQ01000303">
    <property type="protein sequence ID" value="CBI08997.1"/>
    <property type="molecule type" value="Genomic_DNA"/>
</dbReference>
<protein>
    <submittedName>
        <fullName evidence="2">Uncharacterized protein</fullName>
    </submittedName>
</protein>
<gene>
    <name evidence="2" type="ORF">CARN6_2535</name>
</gene>
<dbReference type="Gene3D" id="1.25.40.10">
    <property type="entry name" value="Tetratricopeptide repeat domain"/>
    <property type="match status" value="1"/>
</dbReference>
<dbReference type="InterPro" id="IPR019734">
    <property type="entry name" value="TPR_rpt"/>
</dbReference>
<accession>E6QP26</accession>
<reference evidence="2" key="1">
    <citation type="submission" date="2009-10" db="EMBL/GenBank/DDBJ databases">
        <title>Diversity of trophic interactions inside an arsenic-rich microbial ecosystem.</title>
        <authorList>
            <person name="Bertin P.N."/>
            <person name="Heinrich-Salmeron A."/>
            <person name="Pelletier E."/>
            <person name="Goulhen-Chollet F."/>
            <person name="Arsene-Ploetze F."/>
            <person name="Gallien S."/>
            <person name="Calteau A."/>
            <person name="Vallenet D."/>
            <person name="Casiot C."/>
            <person name="Chane-Woon-Ming B."/>
            <person name="Giloteaux L."/>
            <person name="Barakat M."/>
            <person name="Bonnefoy V."/>
            <person name="Bruneel O."/>
            <person name="Chandler M."/>
            <person name="Cleiss J."/>
            <person name="Duran R."/>
            <person name="Elbaz-Poulichet F."/>
            <person name="Fonknechten N."/>
            <person name="Lauga B."/>
            <person name="Mornico D."/>
            <person name="Ortet P."/>
            <person name="Schaeffer C."/>
            <person name="Siguier P."/>
            <person name="Alexander Thil Smith A."/>
            <person name="Van Dorsselaer A."/>
            <person name="Weissenbach J."/>
            <person name="Medigue C."/>
            <person name="Le Paslier D."/>
        </authorList>
    </citation>
    <scope>NUCLEOTIDE SEQUENCE</scope>
</reference>
<sequence length="142" mass="15487">MVSGNGMPANDAGSNDGFSSSRTGLVPLTGADSANGSNGKQDAPEKTPAQTLKEDLSVGSFYLDQRNWRAAESRFEEAFRLNPEEPKAVWGLAQSEQHLEMYAKAREHYELFLSYDPDGREGKEARKALKEMPGSVANGPHK</sequence>
<comment type="caution">
    <text evidence="2">The sequence shown here is derived from an EMBL/GenBank/DDBJ whole genome shotgun (WGS) entry which is preliminary data.</text>
</comment>
<proteinExistence type="predicted"/>
<name>E6QP26_9ZZZZ</name>
<dbReference type="SUPFAM" id="SSF48452">
    <property type="entry name" value="TPR-like"/>
    <property type="match status" value="1"/>
</dbReference>
<feature type="compositionally biased region" description="Polar residues" evidence="1">
    <location>
        <begin position="12"/>
        <end position="23"/>
    </location>
</feature>
<organism evidence="2">
    <name type="scientific">mine drainage metagenome</name>
    <dbReference type="NCBI Taxonomy" id="410659"/>
    <lineage>
        <taxon>unclassified sequences</taxon>
        <taxon>metagenomes</taxon>
        <taxon>ecological metagenomes</taxon>
    </lineage>
</organism>
<dbReference type="AlphaFoldDB" id="E6QP26"/>
<evidence type="ECO:0000313" key="2">
    <source>
        <dbReference type="EMBL" id="CBI08997.1"/>
    </source>
</evidence>